<sequence>MNDQQMMFGVNDSRVGVVQYSGANAQEAVQLGGSNIRTITELKQAVKDFKWLAEATYTGEALQFTLNNLINRLKTDNSVVLVLTDGRSDITRDKEPLNVLCGKGIRVGGLGIKDYSGRVPNEEQLGDIVCKNDKKPGFTFIRENFAELLDDTFLQNLTARICEDKKCPDYKCQISFTENTDIAIMMDSSASVGSKNFEMTRKFVKLLAERFLTAELNDNINVRVAVAQYSRDATMEEFTSNYTVAARQIDGIAFQNAATDVTGALNFAIEKFKRSSNRKNKLLLFSDGRSQGVTENIIKKRVEEVKAAGIELFVLAVGRQVSESNLQFLVSPGGIFDVTYAQGHLFRAADYPSLLRGVFYQTVSRKVSKI</sequence>
<dbReference type="EMBL" id="JAERUA010000006">
    <property type="protein sequence ID" value="KAI1898319.1"/>
    <property type="molecule type" value="Genomic_DNA"/>
</dbReference>
<dbReference type="InterPro" id="IPR036465">
    <property type="entry name" value="vWFA_dom_sf"/>
</dbReference>
<dbReference type="PROSITE" id="PS50234">
    <property type="entry name" value="VWFA"/>
    <property type="match status" value="2"/>
</dbReference>
<proteinExistence type="predicted"/>
<dbReference type="PANTHER" id="PTHR24020:SF87">
    <property type="entry name" value="COLLAGEN ALPHA-1(VI) CHAIN-LIKE"/>
    <property type="match status" value="1"/>
</dbReference>
<feature type="domain" description="VWFA" evidence="1">
    <location>
        <begin position="1"/>
        <end position="157"/>
    </location>
</feature>
<name>A0A8T3DLG7_9TELE</name>
<dbReference type="OrthoDB" id="8889285at2759"/>
<keyword evidence="3" id="KW-1185">Reference proteome</keyword>
<dbReference type="AlphaFoldDB" id="A0A8T3DLG7"/>
<evidence type="ECO:0000313" key="2">
    <source>
        <dbReference type="EMBL" id="KAI1898319.1"/>
    </source>
</evidence>
<dbReference type="Gene3D" id="3.40.50.410">
    <property type="entry name" value="von Willebrand factor, type A domain"/>
    <property type="match status" value="2"/>
</dbReference>
<evidence type="ECO:0000313" key="3">
    <source>
        <dbReference type="Proteomes" id="UP000829720"/>
    </source>
</evidence>
<dbReference type="InterPro" id="IPR050525">
    <property type="entry name" value="ECM_Assembly_Org"/>
</dbReference>
<reference evidence="2" key="1">
    <citation type="submission" date="2021-01" db="EMBL/GenBank/DDBJ databases">
        <authorList>
            <person name="Zahm M."/>
            <person name="Roques C."/>
            <person name="Cabau C."/>
            <person name="Klopp C."/>
            <person name="Donnadieu C."/>
            <person name="Jouanno E."/>
            <person name="Lampietro C."/>
            <person name="Louis A."/>
            <person name="Herpin A."/>
            <person name="Echchiki A."/>
            <person name="Berthelot C."/>
            <person name="Parey E."/>
            <person name="Roest-Crollius H."/>
            <person name="Braasch I."/>
            <person name="Postlethwait J."/>
            <person name="Bobe J."/>
            <person name="Montfort J."/>
            <person name="Bouchez O."/>
            <person name="Begum T."/>
            <person name="Mejri S."/>
            <person name="Adams A."/>
            <person name="Chen W.-J."/>
            <person name="Guiguen Y."/>
        </authorList>
    </citation>
    <scope>NUCLEOTIDE SEQUENCE</scope>
    <source>
        <tissue evidence="2">Blood</tissue>
    </source>
</reference>
<protein>
    <recommendedName>
        <fullName evidence="1">VWFA domain-containing protein</fullName>
    </recommendedName>
</protein>
<dbReference type="Proteomes" id="UP000829720">
    <property type="component" value="Unassembled WGS sequence"/>
</dbReference>
<organism evidence="2 3">
    <name type="scientific">Albula goreensis</name>
    <dbReference type="NCBI Taxonomy" id="1534307"/>
    <lineage>
        <taxon>Eukaryota</taxon>
        <taxon>Metazoa</taxon>
        <taxon>Chordata</taxon>
        <taxon>Craniata</taxon>
        <taxon>Vertebrata</taxon>
        <taxon>Euteleostomi</taxon>
        <taxon>Actinopterygii</taxon>
        <taxon>Neopterygii</taxon>
        <taxon>Teleostei</taxon>
        <taxon>Albuliformes</taxon>
        <taxon>Albulidae</taxon>
        <taxon>Albula</taxon>
    </lineage>
</organism>
<feature type="domain" description="VWFA" evidence="1">
    <location>
        <begin position="181"/>
        <end position="363"/>
    </location>
</feature>
<accession>A0A8T3DLG7</accession>
<gene>
    <name evidence="2" type="ORF">AGOR_G00071100</name>
</gene>
<dbReference type="SUPFAM" id="SSF53300">
    <property type="entry name" value="vWA-like"/>
    <property type="match status" value="2"/>
</dbReference>
<dbReference type="SMART" id="SM00327">
    <property type="entry name" value="VWA"/>
    <property type="match status" value="2"/>
</dbReference>
<evidence type="ECO:0000259" key="1">
    <source>
        <dbReference type="PROSITE" id="PS50234"/>
    </source>
</evidence>
<dbReference type="InterPro" id="IPR002035">
    <property type="entry name" value="VWF_A"/>
</dbReference>
<comment type="caution">
    <text evidence="2">The sequence shown here is derived from an EMBL/GenBank/DDBJ whole genome shotgun (WGS) entry which is preliminary data.</text>
</comment>
<dbReference type="PRINTS" id="PR00453">
    <property type="entry name" value="VWFADOMAIN"/>
</dbReference>
<dbReference type="Pfam" id="PF00092">
    <property type="entry name" value="VWA"/>
    <property type="match status" value="2"/>
</dbReference>
<dbReference type="PANTHER" id="PTHR24020">
    <property type="entry name" value="COLLAGEN ALPHA"/>
    <property type="match status" value="1"/>
</dbReference>